<evidence type="ECO:0000313" key="2">
    <source>
        <dbReference type="EMBL" id="CAF2082665.1"/>
    </source>
</evidence>
<reference evidence="2" key="1">
    <citation type="submission" date="2021-01" db="EMBL/GenBank/DDBJ databases">
        <authorList>
            <consortium name="Genoscope - CEA"/>
            <person name="William W."/>
        </authorList>
    </citation>
    <scope>NUCLEOTIDE SEQUENCE</scope>
</reference>
<proteinExistence type="predicted"/>
<dbReference type="EMBL" id="HG994360">
    <property type="protein sequence ID" value="CAF2082665.1"/>
    <property type="molecule type" value="Genomic_DNA"/>
</dbReference>
<accession>A0A816S2L1</accession>
<evidence type="ECO:0000256" key="1">
    <source>
        <dbReference type="SAM" id="SignalP"/>
    </source>
</evidence>
<name>A0A816S2L1_BRANA</name>
<protein>
    <submittedName>
        <fullName evidence="2">(rape) hypothetical protein</fullName>
    </submittedName>
</protein>
<feature type="signal peptide" evidence="1">
    <location>
        <begin position="1"/>
        <end position="26"/>
    </location>
</feature>
<sequence length="171" mass="19232">MMSRCVYWALILAGHSAIMFGSPANARRLRSSGCDSSELSTPTTASFTSYSLLHSLACERPHHHPTIKSDPRDIESVKKKFYLAWKPSSEVDFALEEWMVDQMHIVRPAVETVFENLLLQLLLAKKIPSIGKLHLAEGLNVDGVLESWGKIKPVTWKLGMKKLEMIGLKRT</sequence>
<keyword evidence="1" id="KW-0732">Signal</keyword>
<organism evidence="2">
    <name type="scientific">Brassica napus</name>
    <name type="common">Rape</name>
    <dbReference type="NCBI Taxonomy" id="3708"/>
    <lineage>
        <taxon>Eukaryota</taxon>
        <taxon>Viridiplantae</taxon>
        <taxon>Streptophyta</taxon>
        <taxon>Embryophyta</taxon>
        <taxon>Tracheophyta</taxon>
        <taxon>Spermatophyta</taxon>
        <taxon>Magnoliopsida</taxon>
        <taxon>eudicotyledons</taxon>
        <taxon>Gunneridae</taxon>
        <taxon>Pentapetalae</taxon>
        <taxon>rosids</taxon>
        <taxon>malvids</taxon>
        <taxon>Brassicales</taxon>
        <taxon>Brassicaceae</taxon>
        <taxon>Brassiceae</taxon>
        <taxon>Brassica</taxon>
    </lineage>
</organism>
<dbReference type="AlphaFoldDB" id="A0A816S2L1"/>
<feature type="chain" id="PRO_5032927804" evidence="1">
    <location>
        <begin position="27"/>
        <end position="171"/>
    </location>
</feature>
<dbReference type="Proteomes" id="UP001295469">
    <property type="component" value="Chromosome A06"/>
</dbReference>
<gene>
    <name evidence="2" type="ORF">DARMORV10_A06P08350.1</name>
</gene>